<sequence>MTPGRTAAPGGAQGDGSPEALIAARTGRHCVYLPSNRLGLYIALRYWCSPGQRLLMSPISADEILFLVIAAGLRPVIAPLSPATGNIDTARTNLGAVDAILTTNLYGLPDDVHAFRHKVLIEDVAHAAETTVDGRPIGTFGLAGVFSLSKHAAAGSGGVLAVDSAADAKALAAERDRLLQPGSFRRELWSIATSMARHAALRLNMVRPALRIARMLGMEEEREGYRIALRAAELRSALPHAPALSPFNSWIRADLHDYAADRSRLARWYHRRKLAALPKQRDARLAGVQTLATLPSVAKGVRANLNQPLFRVPLLVEDRDRAIADLERRGVSTGYLYDPPYDDYAPGFAEASPSPQRARWWGAHVLPVDPVYAHRAVPVLERLTPAVPPP</sequence>
<comment type="similarity">
    <text evidence="2">Belongs to the DegT/DnrJ/EryC1 family.</text>
</comment>
<name>A0A919RD70_9ACTN</name>
<dbReference type="PANTHER" id="PTHR30244:SF34">
    <property type="entry name" value="DTDP-4-AMINO-4,6-DIDEOXYGALACTOSE TRANSAMINASE"/>
    <property type="match status" value="1"/>
</dbReference>
<dbReference type="Pfam" id="PF01041">
    <property type="entry name" value="DegT_DnrJ_EryC1"/>
    <property type="match status" value="1"/>
</dbReference>
<dbReference type="EMBL" id="BOOW01000010">
    <property type="protein sequence ID" value="GII91478.1"/>
    <property type="molecule type" value="Genomic_DNA"/>
</dbReference>
<organism evidence="3 4">
    <name type="scientific">Sinosporangium siamense</name>
    <dbReference type="NCBI Taxonomy" id="1367973"/>
    <lineage>
        <taxon>Bacteria</taxon>
        <taxon>Bacillati</taxon>
        <taxon>Actinomycetota</taxon>
        <taxon>Actinomycetes</taxon>
        <taxon>Streptosporangiales</taxon>
        <taxon>Streptosporangiaceae</taxon>
        <taxon>Sinosporangium</taxon>
    </lineage>
</organism>
<evidence type="ECO:0008006" key="5">
    <source>
        <dbReference type="Google" id="ProtNLM"/>
    </source>
</evidence>
<dbReference type="GO" id="GO:0030170">
    <property type="term" value="F:pyridoxal phosphate binding"/>
    <property type="evidence" value="ECO:0007669"/>
    <property type="project" value="TreeGrafter"/>
</dbReference>
<reference evidence="3" key="1">
    <citation type="submission" date="2021-01" db="EMBL/GenBank/DDBJ databases">
        <title>Whole genome shotgun sequence of Sinosporangium siamense NBRC 109515.</title>
        <authorList>
            <person name="Komaki H."/>
            <person name="Tamura T."/>
        </authorList>
    </citation>
    <scope>NUCLEOTIDE SEQUENCE</scope>
    <source>
        <strain evidence="3">NBRC 109515</strain>
    </source>
</reference>
<comment type="caution">
    <text evidence="3">The sequence shown here is derived from an EMBL/GenBank/DDBJ whole genome shotgun (WGS) entry which is preliminary data.</text>
</comment>
<gene>
    <name evidence="3" type="ORF">Ssi02_17090</name>
</gene>
<dbReference type="InterPro" id="IPR015424">
    <property type="entry name" value="PyrdxlP-dep_Trfase"/>
</dbReference>
<dbReference type="Gene3D" id="3.40.640.10">
    <property type="entry name" value="Type I PLP-dependent aspartate aminotransferase-like (Major domain)"/>
    <property type="match status" value="1"/>
</dbReference>
<protein>
    <recommendedName>
        <fullName evidence="5">DegT/DnrJ/EryC1/StrS aminotransferase family protein</fullName>
    </recommendedName>
</protein>
<dbReference type="PANTHER" id="PTHR30244">
    <property type="entry name" value="TRANSAMINASE"/>
    <property type="match status" value="1"/>
</dbReference>
<dbReference type="Proteomes" id="UP000606172">
    <property type="component" value="Unassembled WGS sequence"/>
</dbReference>
<evidence type="ECO:0000256" key="2">
    <source>
        <dbReference type="RuleBase" id="RU004508"/>
    </source>
</evidence>
<dbReference type="RefSeq" id="WP_204023029.1">
    <property type="nucleotide sequence ID" value="NZ_BOOW01000010.1"/>
</dbReference>
<dbReference type="GO" id="GO:0008483">
    <property type="term" value="F:transaminase activity"/>
    <property type="evidence" value="ECO:0007669"/>
    <property type="project" value="TreeGrafter"/>
</dbReference>
<keyword evidence="2" id="KW-0663">Pyridoxal phosphate</keyword>
<comment type="cofactor">
    <cofactor evidence="1">
        <name>pyridoxal 5'-phosphate</name>
        <dbReference type="ChEBI" id="CHEBI:597326"/>
    </cofactor>
</comment>
<proteinExistence type="inferred from homology"/>
<dbReference type="SUPFAM" id="SSF53383">
    <property type="entry name" value="PLP-dependent transferases"/>
    <property type="match status" value="1"/>
</dbReference>
<dbReference type="AlphaFoldDB" id="A0A919RD70"/>
<keyword evidence="4" id="KW-1185">Reference proteome</keyword>
<dbReference type="GO" id="GO:0000271">
    <property type="term" value="P:polysaccharide biosynthetic process"/>
    <property type="evidence" value="ECO:0007669"/>
    <property type="project" value="TreeGrafter"/>
</dbReference>
<evidence type="ECO:0000313" key="4">
    <source>
        <dbReference type="Proteomes" id="UP000606172"/>
    </source>
</evidence>
<accession>A0A919RD70</accession>
<dbReference type="InterPro" id="IPR000653">
    <property type="entry name" value="DegT/StrS_aminotransferase"/>
</dbReference>
<evidence type="ECO:0000313" key="3">
    <source>
        <dbReference type="EMBL" id="GII91478.1"/>
    </source>
</evidence>
<evidence type="ECO:0000256" key="1">
    <source>
        <dbReference type="ARBA" id="ARBA00001933"/>
    </source>
</evidence>
<dbReference type="InterPro" id="IPR015421">
    <property type="entry name" value="PyrdxlP-dep_Trfase_major"/>
</dbReference>